<gene>
    <name evidence="1" type="ORF">DCAR_0415321</name>
</gene>
<protein>
    <submittedName>
        <fullName evidence="1">Uncharacterized protein</fullName>
    </submittedName>
</protein>
<evidence type="ECO:0000313" key="1">
    <source>
        <dbReference type="EMBL" id="WOG95991.1"/>
    </source>
</evidence>
<reference evidence="1" key="1">
    <citation type="journal article" date="2016" name="Nat. Genet.">
        <title>A high-quality carrot genome assembly provides new insights into carotenoid accumulation and asterid genome evolution.</title>
        <authorList>
            <person name="Iorizzo M."/>
            <person name="Ellison S."/>
            <person name="Senalik D."/>
            <person name="Zeng P."/>
            <person name="Satapoomin P."/>
            <person name="Huang J."/>
            <person name="Bowman M."/>
            <person name="Iovene M."/>
            <person name="Sanseverino W."/>
            <person name="Cavagnaro P."/>
            <person name="Yildiz M."/>
            <person name="Macko-Podgorni A."/>
            <person name="Moranska E."/>
            <person name="Grzebelus E."/>
            <person name="Grzebelus D."/>
            <person name="Ashrafi H."/>
            <person name="Zheng Z."/>
            <person name="Cheng S."/>
            <person name="Spooner D."/>
            <person name="Van Deynze A."/>
            <person name="Simon P."/>
        </authorList>
    </citation>
    <scope>NUCLEOTIDE SEQUENCE</scope>
    <source>
        <tissue evidence="1">Leaf</tissue>
    </source>
</reference>
<sequence>MGRKLYVCYQSVDHFHLFWYDINHASWTGCLSSYLPSIYSDSVLVDDSVYSFHHNMILYLSASVAAAVGIIPPPTTTDGIPDYGMFRELEKYACVYPFNIQGWPDYDSPLVIALSVYSTLEVLIWVLCSLPHPVMDNIMT</sequence>
<keyword evidence="2" id="KW-1185">Reference proteome</keyword>
<dbReference type="AlphaFoldDB" id="A0A165AAJ5"/>
<proteinExistence type="predicted"/>
<dbReference type="Gramene" id="KZM97199">
    <property type="protein sequence ID" value="KZM97199"/>
    <property type="gene ID" value="DCAR_015439"/>
</dbReference>
<name>A0A165AAJ5_DAUCS</name>
<dbReference type="Proteomes" id="UP000077755">
    <property type="component" value="Chromosome 4"/>
</dbReference>
<reference evidence="1" key="2">
    <citation type="submission" date="2022-03" db="EMBL/GenBank/DDBJ databases">
        <title>Draft title - Genomic analysis of global carrot germplasm unveils the trajectory of domestication and the origin of high carotenoid orange carrot.</title>
        <authorList>
            <person name="Iorizzo M."/>
            <person name="Ellison S."/>
            <person name="Senalik D."/>
            <person name="Macko-Podgorni A."/>
            <person name="Grzebelus D."/>
            <person name="Bostan H."/>
            <person name="Rolling W."/>
            <person name="Curaba J."/>
            <person name="Simon P."/>
        </authorList>
    </citation>
    <scope>NUCLEOTIDE SEQUENCE</scope>
    <source>
        <tissue evidence="1">Leaf</tissue>
    </source>
</reference>
<dbReference type="EMBL" id="CP093346">
    <property type="protein sequence ID" value="WOG95991.1"/>
    <property type="molecule type" value="Genomic_DNA"/>
</dbReference>
<accession>A0A165AAJ5</accession>
<organism evidence="1 2">
    <name type="scientific">Daucus carota subsp. sativus</name>
    <name type="common">Carrot</name>
    <dbReference type="NCBI Taxonomy" id="79200"/>
    <lineage>
        <taxon>Eukaryota</taxon>
        <taxon>Viridiplantae</taxon>
        <taxon>Streptophyta</taxon>
        <taxon>Embryophyta</taxon>
        <taxon>Tracheophyta</taxon>
        <taxon>Spermatophyta</taxon>
        <taxon>Magnoliopsida</taxon>
        <taxon>eudicotyledons</taxon>
        <taxon>Gunneridae</taxon>
        <taxon>Pentapetalae</taxon>
        <taxon>asterids</taxon>
        <taxon>campanulids</taxon>
        <taxon>Apiales</taxon>
        <taxon>Apiaceae</taxon>
        <taxon>Apioideae</taxon>
        <taxon>Scandiceae</taxon>
        <taxon>Daucinae</taxon>
        <taxon>Daucus</taxon>
        <taxon>Daucus sect. Daucus</taxon>
    </lineage>
</organism>
<evidence type="ECO:0000313" key="2">
    <source>
        <dbReference type="Proteomes" id="UP000077755"/>
    </source>
</evidence>